<protein>
    <submittedName>
        <fullName evidence="1">Uncharacterized protein</fullName>
    </submittedName>
</protein>
<evidence type="ECO:0000313" key="2">
    <source>
        <dbReference type="Proteomes" id="UP000061348"/>
    </source>
</evidence>
<sequence>MWLTRSLAIWVLTISRFRRWRRMASPNLATRLGGNAVSMSRVRYSSSGTSDLSNASLRSILLYEISTDSSGRVRPLPLEARSVSCSSVGRYSMARSSLPRPSRSLIRRLYSAARS</sequence>
<proteinExistence type="predicted"/>
<dbReference type="EMBL" id="LCYA01000066">
    <property type="protein sequence ID" value="KWV87787.1"/>
    <property type="molecule type" value="Genomic_DNA"/>
</dbReference>
<reference evidence="1 2" key="1">
    <citation type="submission" date="2015-05" db="EMBL/GenBank/DDBJ databases">
        <title>A genomic and transcriptomic approach to investigate the blue pigment phenotype in Pseudomonas fluorescens.</title>
        <authorList>
            <person name="Andreani N.A."/>
            <person name="Cardazzo B."/>
        </authorList>
    </citation>
    <scope>NUCLEOTIDE SEQUENCE [LARGE SCALE GENOMIC DNA]</scope>
    <source>
        <strain evidence="1 2">Ps_22</strain>
    </source>
</reference>
<accession>A0A109LH62</accession>
<comment type="caution">
    <text evidence="1">The sequence shown here is derived from an EMBL/GenBank/DDBJ whole genome shotgun (WGS) entry which is preliminary data.</text>
</comment>
<evidence type="ECO:0000313" key="1">
    <source>
        <dbReference type="EMBL" id="KWV87787.1"/>
    </source>
</evidence>
<name>A0A109LH62_PSEFL</name>
<gene>
    <name evidence="1" type="ORF">PFLmoz3_02481</name>
</gene>
<dbReference type="Proteomes" id="UP000061348">
    <property type="component" value="Unassembled WGS sequence"/>
</dbReference>
<dbReference type="AlphaFoldDB" id="A0A109LH62"/>
<organism evidence="1 2">
    <name type="scientific">Pseudomonas fluorescens</name>
    <dbReference type="NCBI Taxonomy" id="294"/>
    <lineage>
        <taxon>Bacteria</taxon>
        <taxon>Pseudomonadati</taxon>
        <taxon>Pseudomonadota</taxon>
        <taxon>Gammaproteobacteria</taxon>
        <taxon>Pseudomonadales</taxon>
        <taxon>Pseudomonadaceae</taxon>
        <taxon>Pseudomonas</taxon>
    </lineage>
</organism>